<proteinExistence type="predicted"/>
<sequence length="73" mass="8026">MKCAGVSVSKSSKFDVKEMSGREFSAASISQEEILEEDILLLPDILEIIGGVRNDSSFAQNLRILRELNENPG</sequence>
<gene>
    <name evidence="1" type="ORF">NPIL_166891</name>
</gene>
<keyword evidence="2" id="KW-1185">Reference proteome</keyword>
<name>A0A8X6PQJ2_NEPPI</name>
<organism evidence="1 2">
    <name type="scientific">Nephila pilipes</name>
    <name type="common">Giant wood spider</name>
    <name type="synonym">Nephila maculata</name>
    <dbReference type="NCBI Taxonomy" id="299642"/>
    <lineage>
        <taxon>Eukaryota</taxon>
        <taxon>Metazoa</taxon>
        <taxon>Ecdysozoa</taxon>
        <taxon>Arthropoda</taxon>
        <taxon>Chelicerata</taxon>
        <taxon>Arachnida</taxon>
        <taxon>Araneae</taxon>
        <taxon>Araneomorphae</taxon>
        <taxon>Entelegynae</taxon>
        <taxon>Araneoidea</taxon>
        <taxon>Nephilidae</taxon>
        <taxon>Nephila</taxon>
    </lineage>
</organism>
<comment type="caution">
    <text evidence="1">The sequence shown here is derived from an EMBL/GenBank/DDBJ whole genome shotgun (WGS) entry which is preliminary data.</text>
</comment>
<dbReference type="Proteomes" id="UP000887013">
    <property type="component" value="Unassembled WGS sequence"/>
</dbReference>
<evidence type="ECO:0000313" key="2">
    <source>
        <dbReference type="Proteomes" id="UP000887013"/>
    </source>
</evidence>
<protein>
    <submittedName>
        <fullName evidence="1">Uncharacterized protein</fullName>
    </submittedName>
</protein>
<dbReference type="EMBL" id="BMAW01117625">
    <property type="protein sequence ID" value="GFT76083.1"/>
    <property type="molecule type" value="Genomic_DNA"/>
</dbReference>
<accession>A0A8X6PQJ2</accession>
<dbReference type="AlphaFoldDB" id="A0A8X6PQJ2"/>
<evidence type="ECO:0000313" key="1">
    <source>
        <dbReference type="EMBL" id="GFT76083.1"/>
    </source>
</evidence>
<reference evidence="1" key="1">
    <citation type="submission" date="2020-08" db="EMBL/GenBank/DDBJ databases">
        <title>Multicomponent nature underlies the extraordinary mechanical properties of spider dragline silk.</title>
        <authorList>
            <person name="Kono N."/>
            <person name="Nakamura H."/>
            <person name="Mori M."/>
            <person name="Yoshida Y."/>
            <person name="Ohtoshi R."/>
            <person name="Malay A.D."/>
            <person name="Moran D.A.P."/>
            <person name="Tomita M."/>
            <person name="Numata K."/>
            <person name="Arakawa K."/>
        </authorList>
    </citation>
    <scope>NUCLEOTIDE SEQUENCE</scope>
</reference>